<evidence type="ECO:0000256" key="5">
    <source>
        <dbReference type="ARBA" id="ARBA00023014"/>
    </source>
</evidence>
<keyword evidence="4" id="KW-0408">Iron</keyword>
<dbReference type="InterPro" id="IPR007197">
    <property type="entry name" value="rSAM"/>
</dbReference>
<dbReference type="OrthoDB" id="9808022at2"/>
<keyword evidence="3" id="KW-0479">Metal-binding</keyword>
<evidence type="ECO:0000313" key="8">
    <source>
        <dbReference type="Proteomes" id="UP000326354"/>
    </source>
</evidence>
<keyword evidence="2" id="KW-0949">S-adenosyl-L-methionine</keyword>
<dbReference type="EMBL" id="AP019860">
    <property type="protein sequence ID" value="BBM82818.1"/>
    <property type="molecule type" value="Genomic_DNA"/>
</dbReference>
<dbReference type="AlphaFoldDB" id="A0A5S9IJ55"/>
<dbReference type="SMART" id="SM00729">
    <property type="entry name" value="Elp3"/>
    <property type="match status" value="1"/>
</dbReference>
<reference evidence="7 8" key="1">
    <citation type="submission" date="2019-08" db="EMBL/GenBank/DDBJ databases">
        <title>Complete genome sequence of Candidatus Uab amorphum.</title>
        <authorList>
            <person name="Shiratori T."/>
            <person name="Suzuki S."/>
            <person name="Kakizawa Y."/>
            <person name="Ishida K."/>
        </authorList>
    </citation>
    <scope>NUCLEOTIDE SEQUENCE [LARGE SCALE GENOMIC DNA]</scope>
    <source>
        <strain evidence="7 8">SRT547</strain>
    </source>
</reference>
<dbReference type="SFLD" id="SFLDG01065">
    <property type="entry name" value="anaerobic_coproporphyrinogen-I"/>
    <property type="match status" value="1"/>
</dbReference>
<dbReference type="InterPro" id="IPR013785">
    <property type="entry name" value="Aldolase_TIM"/>
</dbReference>
<evidence type="ECO:0000256" key="2">
    <source>
        <dbReference type="ARBA" id="ARBA00022691"/>
    </source>
</evidence>
<dbReference type="PROSITE" id="PS51918">
    <property type="entry name" value="RADICAL_SAM"/>
    <property type="match status" value="1"/>
</dbReference>
<dbReference type="SUPFAM" id="SSF102114">
    <property type="entry name" value="Radical SAM enzymes"/>
    <property type="match status" value="1"/>
</dbReference>
<dbReference type="Gene3D" id="3.20.20.70">
    <property type="entry name" value="Aldolase class I"/>
    <property type="match status" value="1"/>
</dbReference>
<feature type="domain" description="Radical SAM core" evidence="6">
    <location>
        <begin position="40"/>
        <end position="276"/>
    </location>
</feature>
<dbReference type="KEGG" id="uam:UABAM_01161"/>
<dbReference type="GO" id="GO:0006779">
    <property type="term" value="P:porphyrin-containing compound biosynthetic process"/>
    <property type="evidence" value="ECO:0007669"/>
    <property type="project" value="TreeGrafter"/>
</dbReference>
<sequence>MSETKKDTGVGSYFVSNYPPYSFWKDEHQNTALQTINTPAQQNRNLGFYMHIPFCRKRCKFCYFRVYTDKNKKQREDYLRNLVKELELYAKSPAVSERNVKFFYVGGGTPSALAPEQIEYLGQELRRIFSHENVEEVTFECEPGTLSEKKLEAIRNFGTTRLSLGVENFSDEILKENGRAHLSEEIFRAYEWVKKLDFPQVNIDLISGMVGETEENWQSCIDQTIDLRPTSVTIYQMELPFNSIYAKQILGEEATCKVATWETKRRWVQDAFDQFKKVGYQQSSAYTVVLPSEKQAFCYRDELWYGADMIGTGVASFSHLQGVHYQNVDKFDSYMEKCEQGVFPVHRAFPTTDRHRLIRELILRMKLGYLKRQEFLDKFSVDILNEFADQFSTLQNQGMLIENNEGVQLTPQGLLQVDSLLPNFYDPEYQNARYT</sequence>
<dbReference type="GO" id="GO:0046872">
    <property type="term" value="F:metal ion binding"/>
    <property type="evidence" value="ECO:0007669"/>
    <property type="project" value="UniProtKB-KW"/>
</dbReference>
<comment type="cofactor">
    <cofactor evidence="1">
        <name>[4Fe-4S] cluster</name>
        <dbReference type="ChEBI" id="CHEBI:49883"/>
    </cofactor>
</comment>
<accession>A0A5S9IJ55</accession>
<dbReference type="PANTHER" id="PTHR13932:SF5">
    <property type="entry name" value="RADICAL S-ADENOSYL METHIONINE DOMAIN-CONTAINING PROTEIN 1, MITOCHONDRIAL"/>
    <property type="match status" value="1"/>
</dbReference>
<evidence type="ECO:0000259" key="6">
    <source>
        <dbReference type="PROSITE" id="PS51918"/>
    </source>
</evidence>
<dbReference type="Proteomes" id="UP000326354">
    <property type="component" value="Chromosome"/>
</dbReference>
<evidence type="ECO:0000256" key="3">
    <source>
        <dbReference type="ARBA" id="ARBA00022723"/>
    </source>
</evidence>
<dbReference type="GO" id="GO:0051539">
    <property type="term" value="F:4 iron, 4 sulfur cluster binding"/>
    <property type="evidence" value="ECO:0007669"/>
    <property type="project" value="TreeGrafter"/>
</dbReference>
<dbReference type="Pfam" id="PF06969">
    <property type="entry name" value="HemN_C"/>
    <property type="match status" value="1"/>
</dbReference>
<dbReference type="InterPro" id="IPR034505">
    <property type="entry name" value="Coproporphyrinogen-III_oxidase"/>
</dbReference>
<dbReference type="PANTHER" id="PTHR13932">
    <property type="entry name" value="COPROPORPHYRINIGEN III OXIDASE"/>
    <property type="match status" value="1"/>
</dbReference>
<dbReference type="GO" id="GO:0005737">
    <property type="term" value="C:cytoplasm"/>
    <property type="evidence" value="ECO:0007669"/>
    <property type="project" value="TreeGrafter"/>
</dbReference>
<dbReference type="Pfam" id="PF04055">
    <property type="entry name" value="Radical_SAM"/>
    <property type="match status" value="1"/>
</dbReference>
<keyword evidence="5" id="KW-0411">Iron-sulfur</keyword>
<proteinExistence type="predicted"/>
<evidence type="ECO:0000256" key="1">
    <source>
        <dbReference type="ARBA" id="ARBA00001966"/>
    </source>
</evidence>
<dbReference type="SFLD" id="SFLDS00029">
    <property type="entry name" value="Radical_SAM"/>
    <property type="match status" value="1"/>
</dbReference>
<protein>
    <submittedName>
        <fullName evidence="7">Coproporphyrinogen III oxidase</fullName>
    </submittedName>
</protein>
<evidence type="ECO:0000313" key="7">
    <source>
        <dbReference type="EMBL" id="BBM82818.1"/>
    </source>
</evidence>
<keyword evidence="8" id="KW-1185">Reference proteome</keyword>
<dbReference type="RefSeq" id="WP_151967045.1">
    <property type="nucleotide sequence ID" value="NZ_AP019860.1"/>
</dbReference>
<name>A0A5S9IJ55_UABAM</name>
<dbReference type="InterPro" id="IPR006638">
    <property type="entry name" value="Elp3/MiaA/NifB-like_rSAM"/>
</dbReference>
<dbReference type="GO" id="GO:0003824">
    <property type="term" value="F:catalytic activity"/>
    <property type="evidence" value="ECO:0007669"/>
    <property type="project" value="InterPro"/>
</dbReference>
<organism evidence="7 8">
    <name type="scientific">Uabimicrobium amorphum</name>
    <dbReference type="NCBI Taxonomy" id="2596890"/>
    <lineage>
        <taxon>Bacteria</taxon>
        <taxon>Pseudomonadati</taxon>
        <taxon>Planctomycetota</taxon>
        <taxon>Candidatus Uabimicrobiia</taxon>
        <taxon>Candidatus Uabimicrobiales</taxon>
        <taxon>Candidatus Uabimicrobiaceae</taxon>
        <taxon>Candidatus Uabimicrobium</taxon>
    </lineage>
</organism>
<dbReference type="SFLD" id="SFLDG01082">
    <property type="entry name" value="B12-binding_domain_containing"/>
    <property type="match status" value="1"/>
</dbReference>
<dbReference type="InterPro" id="IPR010723">
    <property type="entry name" value="HemN_C"/>
</dbReference>
<dbReference type="InterPro" id="IPR058240">
    <property type="entry name" value="rSAM_sf"/>
</dbReference>
<dbReference type="CDD" id="cd01335">
    <property type="entry name" value="Radical_SAM"/>
    <property type="match status" value="1"/>
</dbReference>
<gene>
    <name evidence="7" type="ORF">UABAM_01161</name>
</gene>
<evidence type="ECO:0000256" key="4">
    <source>
        <dbReference type="ARBA" id="ARBA00023004"/>
    </source>
</evidence>